<feature type="compositionally biased region" description="Pro residues" evidence="1">
    <location>
        <begin position="128"/>
        <end position="137"/>
    </location>
</feature>
<feature type="transmembrane region" description="Helical" evidence="2">
    <location>
        <begin position="158"/>
        <end position="180"/>
    </location>
</feature>
<feature type="signal peptide" evidence="3">
    <location>
        <begin position="1"/>
        <end position="23"/>
    </location>
</feature>
<feature type="region of interest" description="Disordered" evidence="1">
    <location>
        <begin position="122"/>
        <end position="151"/>
    </location>
</feature>
<keyword evidence="3" id="KW-0732">Signal</keyword>
<feature type="chain" id="PRO_5046495795" description="CopC domain-containing protein" evidence="3">
    <location>
        <begin position="24"/>
        <end position="190"/>
    </location>
</feature>
<keyword evidence="2" id="KW-1133">Transmembrane helix</keyword>
<sequence>MHTSRITWVVLILLTAVLTFGSADPTAAHGDSIKFDISSGLHGRPQIVATWENDGDPVHEPIAGTLSATATDGRSVGPWRLVTTAGDSSVLSTEQALPAGQWSVTVECGFPALGRGQAQLTVTTAEPTSPPTGPPPASMTADHHSPATAANVPPKHDAALWMTTGLICATAIVAGVMTLNGRRRGYPEAR</sequence>
<evidence type="ECO:0000313" key="5">
    <source>
        <dbReference type="Proteomes" id="UP001499854"/>
    </source>
</evidence>
<proteinExistence type="predicted"/>
<evidence type="ECO:0008006" key="6">
    <source>
        <dbReference type="Google" id="ProtNLM"/>
    </source>
</evidence>
<reference evidence="5" key="1">
    <citation type="journal article" date="2019" name="Int. J. Syst. Evol. Microbiol.">
        <title>The Global Catalogue of Microorganisms (GCM) 10K type strain sequencing project: providing services to taxonomists for standard genome sequencing and annotation.</title>
        <authorList>
            <consortium name="The Broad Institute Genomics Platform"/>
            <consortium name="The Broad Institute Genome Sequencing Center for Infectious Disease"/>
            <person name="Wu L."/>
            <person name="Ma J."/>
        </authorList>
    </citation>
    <scope>NUCLEOTIDE SEQUENCE [LARGE SCALE GENOMIC DNA]</scope>
    <source>
        <strain evidence="5">JCM 16013</strain>
    </source>
</reference>
<comment type="caution">
    <text evidence="4">The sequence shown here is derived from an EMBL/GenBank/DDBJ whole genome shotgun (WGS) entry which is preliminary data.</text>
</comment>
<keyword evidence="2" id="KW-0472">Membrane</keyword>
<keyword evidence="5" id="KW-1185">Reference proteome</keyword>
<evidence type="ECO:0000256" key="1">
    <source>
        <dbReference type="SAM" id="MobiDB-lite"/>
    </source>
</evidence>
<evidence type="ECO:0000256" key="2">
    <source>
        <dbReference type="SAM" id="Phobius"/>
    </source>
</evidence>
<protein>
    <recommendedName>
        <fullName evidence="6">CopC domain-containing protein</fullName>
    </recommendedName>
</protein>
<evidence type="ECO:0000256" key="3">
    <source>
        <dbReference type="SAM" id="SignalP"/>
    </source>
</evidence>
<organism evidence="4 5">
    <name type="scientific">Catenulispora subtropica</name>
    <dbReference type="NCBI Taxonomy" id="450798"/>
    <lineage>
        <taxon>Bacteria</taxon>
        <taxon>Bacillati</taxon>
        <taxon>Actinomycetota</taxon>
        <taxon>Actinomycetes</taxon>
        <taxon>Catenulisporales</taxon>
        <taxon>Catenulisporaceae</taxon>
        <taxon>Catenulispora</taxon>
    </lineage>
</organism>
<gene>
    <name evidence="4" type="ORF">GCM10009838_14970</name>
</gene>
<dbReference type="RefSeq" id="WP_344656190.1">
    <property type="nucleotide sequence ID" value="NZ_BAAAQM010000006.1"/>
</dbReference>
<dbReference type="EMBL" id="BAAAQM010000006">
    <property type="protein sequence ID" value="GAA1959627.1"/>
    <property type="molecule type" value="Genomic_DNA"/>
</dbReference>
<keyword evidence="2" id="KW-0812">Transmembrane</keyword>
<dbReference type="Proteomes" id="UP001499854">
    <property type="component" value="Unassembled WGS sequence"/>
</dbReference>
<evidence type="ECO:0000313" key="4">
    <source>
        <dbReference type="EMBL" id="GAA1959627.1"/>
    </source>
</evidence>
<name>A0ABP5CBA2_9ACTN</name>
<accession>A0ABP5CBA2</accession>